<dbReference type="SUPFAM" id="SSF49785">
    <property type="entry name" value="Galactose-binding domain-like"/>
    <property type="match status" value="1"/>
</dbReference>
<dbReference type="Proteomes" id="UP001203058">
    <property type="component" value="Unassembled WGS sequence"/>
</dbReference>
<dbReference type="EMBL" id="JAKZHW010000001">
    <property type="protein sequence ID" value="MCH8615440.1"/>
    <property type="molecule type" value="Genomic_DNA"/>
</dbReference>
<protein>
    <submittedName>
        <fullName evidence="4">Sialate O-acetylesterase</fullName>
    </submittedName>
</protein>
<dbReference type="InterPro" id="IPR039329">
    <property type="entry name" value="SIAE"/>
</dbReference>
<sequence>MRRLAFVLLLGTCSAANAVPQLGSPLSDHVVLQRDKPIPVWGTASPKEAVTVTLGEASRSTKADAKGRWRVDLPAMQAGGPFVLTASSTSGSAKADDVLIGDVWLCSGQSNMEFPVRRALNGEGEAQAANDPQLRLIKIPQQLAETPQTALQKPAAWQAATPDSVSGFSAVCYFMVRDLRASQKVPIGAIDDSWGGTPIRAWMEEASVRASGGEELARLAASHRASPTTATRQFGEKWGAWWRSQTGDAVGSEPWISGAALKWEPVPSLAYWDSWGPEWTRHVGAIWAERTVTLTAAEAKQAAKLGLSAVDDLDQTFVNGIAVGGLNDPANPRSYPVPPGVLKAGDNRIVVYVRNAWGQGGLAGPSDKFFLTLADGTTKPLGSDWRYAKIADSVPGPPAAPWGSSSGVATIYNAMVAPLGPMHLTGVAWYQGEADVGQLGYDQRLAAWMANWRTQFGDPQLPFLIVGLAGWGPVSAKPTESGWSTLINEQRAAVQRDPRSALASAIDVGNPADIHPSDKQTVGRRLALAAKSLVYGSSNGRFGPMPLRAERRDGAVVITFSKPLQTLSGAGALAFELCDAAPNSCRYAAARTEGSSVVLQADSRAVTRVRYAWSDYPIVNLYDLDLLPAPVFELPVN</sequence>
<name>A0ABS9VKE4_9SPHN</name>
<gene>
    <name evidence="4" type="ORF">LZ016_04910</name>
</gene>
<keyword evidence="2" id="KW-0732">Signal</keyword>
<evidence type="ECO:0000256" key="2">
    <source>
        <dbReference type="SAM" id="SignalP"/>
    </source>
</evidence>
<keyword evidence="1" id="KW-0378">Hydrolase</keyword>
<dbReference type="SUPFAM" id="SSF52266">
    <property type="entry name" value="SGNH hydrolase"/>
    <property type="match status" value="1"/>
</dbReference>
<feature type="domain" description="Sialate O-acetylesterase" evidence="3">
    <location>
        <begin position="411"/>
        <end position="529"/>
    </location>
</feature>
<keyword evidence="5" id="KW-1185">Reference proteome</keyword>
<evidence type="ECO:0000313" key="4">
    <source>
        <dbReference type="EMBL" id="MCH8615440.1"/>
    </source>
</evidence>
<evidence type="ECO:0000259" key="3">
    <source>
        <dbReference type="Pfam" id="PF03629"/>
    </source>
</evidence>
<feature type="chain" id="PRO_5046585176" evidence="2">
    <location>
        <begin position="19"/>
        <end position="637"/>
    </location>
</feature>
<dbReference type="InterPro" id="IPR008979">
    <property type="entry name" value="Galactose-bd-like_sf"/>
</dbReference>
<evidence type="ECO:0000313" key="5">
    <source>
        <dbReference type="Proteomes" id="UP001203058"/>
    </source>
</evidence>
<dbReference type="Gene3D" id="2.60.40.10">
    <property type="entry name" value="Immunoglobulins"/>
    <property type="match status" value="1"/>
</dbReference>
<dbReference type="Pfam" id="PF03629">
    <property type="entry name" value="SASA"/>
    <property type="match status" value="1"/>
</dbReference>
<reference evidence="4 5" key="1">
    <citation type="submission" date="2022-03" db="EMBL/GenBank/DDBJ databases">
        <authorList>
            <person name="Jo J.-H."/>
            <person name="Im W.-T."/>
        </authorList>
    </citation>
    <scope>NUCLEOTIDE SEQUENCE [LARGE SCALE GENOMIC DNA]</scope>
    <source>
        <strain evidence="4 5">SM33</strain>
    </source>
</reference>
<dbReference type="PANTHER" id="PTHR22901">
    <property type="entry name" value="SIALATE O-ACETYLESTERASE"/>
    <property type="match status" value="1"/>
</dbReference>
<accession>A0ABS9VKE4</accession>
<dbReference type="InterPro" id="IPR005181">
    <property type="entry name" value="SASA"/>
</dbReference>
<dbReference type="PANTHER" id="PTHR22901:SF0">
    <property type="entry name" value="SIALATE O-ACETYLESTERASE"/>
    <property type="match status" value="1"/>
</dbReference>
<proteinExistence type="predicted"/>
<dbReference type="InterPro" id="IPR036514">
    <property type="entry name" value="SGNH_hydro_sf"/>
</dbReference>
<dbReference type="InterPro" id="IPR013783">
    <property type="entry name" value="Ig-like_fold"/>
</dbReference>
<comment type="caution">
    <text evidence="4">The sequence shown here is derived from an EMBL/GenBank/DDBJ whole genome shotgun (WGS) entry which is preliminary data.</text>
</comment>
<dbReference type="Gene3D" id="3.40.50.1110">
    <property type="entry name" value="SGNH hydrolase"/>
    <property type="match status" value="2"/>
</dbReference>
<organism evidence="4 5">
    <name type="scientific">Sphingomonas telluris</name>
    <dbReference type="NCBI Taxonomy" id="2907998"/>
    <lineage>
        <taxon>Bacteria</taxon>
        <taxon>Pseudomonadati</taxon>
        <taxon>Pseudomonadota</taxon>
        <taxon>Alphaproteobacteria</taxon>
        <taxon>Sphingomonadales</taxon>
        <taxon>Sphingomonadaceae</taxon>
        <taxon>Sphingomonas</taxon>
    </lineage>
</organism>
<evidence type="ECO:0000256" key="1">
    <source>
        <dbReference type="ARBA" id="ARBA00022801"/>
    </source>
</evidence>
<dbReference type="RefSeq" id="WP_241446221.1">
    <property type="nucleotide sequence ID" value="NZ_JAKZHW010000001.1"/>
</dbReference>
<feature type="signal peptide" evidence="2">
    <location>
        <begin position="1"/>
        <end position="18"/>
    </location>
</feature>